<reference evidence="1" key="1">
    <citation type="journal article" date="2020" name="Nature">
        <title>Giant virus diversity and host interactions through global metagenomics.</title>
        <authorList>
            <person name="Schulz F."/>
            <person name="Roux S."/>
            <person name="Paez-Espino D."/>
            <person name="Jungbluth S."/>
            <person name="Walsh D.A."/>
            <person name="Denef V.J."/>
            <person name="McMahon K.D."/>
            <person name="Konstantinidis K.T."/>
            <person name="Eloe-Fadrosh E.A."/>
            <person name="Kyrpides N.C."/>
            <person name="Woyke T."/>
        </authorList>
    </citation>
    <scope>NUCLEOTIDE SEQUENCE</scope>
    <source>
        <strain evidence="1">GVMAG-M-3300009161-52</strain>
    </source>
</reference>
<sequence>MTYEVRTISQIDNKNIKLGKTFNYSLGGDGNYHLTNIYYINPTGNSSISSENITVPKETDSKRQDAIDDKTKLIIQTPLMFIPNSMVYFNEKPFLELSFNNEKNDKEVSEFKTWVSNLETYIYKLIKRRLSLNIEKSNMNSILKNGYGSNPVSRLIVPINMNVSKCILNDDSKKSKLLFNWEIPVPTYAISIIWVKNIWIKKGKWGLNLFMYASRVMNSHILDPIDFMGFDNDGNSNKTIKLQDVSKQFKTDEKTSLLVGQVPEYTMFFKMLKMGIPKEAVKQKMSLLNLDDRYIDYPDTTPYVTVIHYISNPKLGPYVKPKANDGSGVSGVSGLPSLSIARPSIQLDLLKNITGGFKLKKVEKDKDDSNSSQEMKDKILNKINKNNSNGLKVPSLGDIQGALSRLKKVELDVDDSDI</sequence>
<name>A0A6C0EZ98_9ZZZZ</name>
<dbReference type="InterPro" id="IPR019309">
    <property type="entry name" value="WASHC3"/>
</dbReference>
<protein>
    <submittedName>
        <fullName evidence="1">Uncharacterized protein</fullName>
    </submittedName>
</protein>
<proteinExistence type="predicted"/>
<organism evidence="1">
    <name type="scientific">viral metagenome</name>
    <dbReference type="NCBI Taxonomy" id="1070528"/>
    <lineage>
        <taxon>unclassified sequences</taxon>
        <taxon>metagenomes</taxon>
        <taxon>organismal metagenomes</taxon>
    </lineage>
</organism>
<evidence type="ECO:0000313" key="1">
    <source>
        <dbReference type="EMBL" id="QHT34011.1"/>
    </source>
</evidence>
<accession>A0A6C0EZ98</accession>
<dbReference type="Pfam" id="PF10152">
    <property type="entry name" value="CCDC53"/>
    <property type="match status" value="1"/>
</dbReference>
<dbReference type="EMBL" id="MN738982">
    <property type="protein sequence ID" value="QHT34011.1"/>
    <property type="molecule type" value="Genomic_DNA"/>
</dbReference>
<dbReference type="GO" id="GO:0071203">
    <property type="term" value="C:WASH complex"/>
    <property type="evidence" value="ECO:0007669"/>
    <property type="project" value="InterPro"/>
</dbReference>
<dbReference type="AlphaFoldDB" id="A0A6C0EZ98"/>